<dbReference type="GO" id="GO:0047324">
    <property type="term" value="F:phosphoenolpyruvate-glycerone phosphotransferase activity"/>
    <property type="evidence" value="ECO:0007669"/>
    <property type="project" value="UniProtKB-EC"/>
</dbReference>
<dbReference type="Pfam" id="PF00391">
    <property type="entry name" value="PEP-utilizers"/>
    <property type="match status" value="1"/>
</dbReference>
<evidence type="ECO:0000259" key="13">
    <source>
        <dbReference type="PROSITE" id="PS51096"/>
    </source>
</evidence>
<dbReference type="Proteomes" id="UP000663792">
    <property type="component" value="Unassembled WGS sequence"/>
</dbReference>
<comment type="cofactor">
    <cofactor evidence="2">
        <name>Mg(2+)</name>
        <dbReference type="ChEBI" id="CHEBI:18420"/>
    </cofactor>
</comment>
<protein>
    <recommendedName>
        <fullName evidence="7">Phosphocarrier protein HPr</fullName>
        <ecNumber evidence="6">2.7.1.121</ecNumber>
    </recommendedName>
</protein>
<dbReference type="InterPro" id="IPR004701">
    <property type="entry name" value="PTS_EIIA_man-typ"/>
</dbReference>
<dbReference type="AlphaFoldDB" id="A0A939BW64"/>
<dbReference type="InterPro" id="IPR040442">
    <property type="entry name" value="Pyrv_kinase-like_dom_sf"/>
</dbReference>
<keyword evidence="9" id="KW-0479">Metal-binding</keyword>
<dbReference type="Pfam" id="PF05524">
    <property type="entry name" value="PEP-utilisers_N"/>
    <property type="match status" value="1"/>
</dbReference>
<evidence type="ECO:0000259" key="14">
    <source>
        <dbReference type="PROSITE" id="PS51350"/>
    </source>
</evidence>
<dbReference type="Pfam" id="PF02896">
    <property type="entry name" value="PEP-utilizers_C"/>
    <property type="match status" value="1"/>
</dbReference>
<keyword evidence="11" id="KW-0460">Magnesium</keyword>
<keyword evidence="16" id="KW-1185">Reference proteome</keyword>
<evidence type="ECO:0000256" key="6">
    <source>
        <dbReference type="ARBA" id="ARBA00012095"/>
    </source>
</evidence>
<comment type="similarity">
    <text evidence="5">Belongs to the PEP-utilizing enzyme family.</text>
</comment>
<dbReference type="InterPro" id="IPR036637">
    <property type="entry name" value="Phosphohistidine_dom_sf"/>
</dbReference>
<dbReference type="InterPro" id="IPR012844">
    <property type="entry name" value="DhaM_N"/>
</dbReference>
<organism evidence="15 16">
    <name type="scientific">Nakamurella leprariae</name>
    <dbReference type="NCBI Taxonomy" id="2803911"/>
    <lineage>
        <taxon>Bacteria</taxon>
        <taxon>Bacillati</taxon>
        <taxon>Actinomycetota</taxon>
        <taxon>Actinomycetes</taxon>
        <taxon>Nakamurellales</taxon>
        <taxon>Nakamurellaceae</taxon>
        <taxon>Nakamurella</taxon>
    </lineage>
</organism>
<dbReference type="PROSITE" id="PS00369">
    <property type="entry name" value="PTS_HPR_HIS"/>
    <property type="match status" value="1"/>
</dbReference>
<dbReference type="SUPFAM" id="SSF51621">
    <property type="entry name" value="Phosphoenolpyruvate/pyruvate domain"/>
    <property type="match status" value="1"/>
</dbReference>
<dbReference type="InterPro" id="IPR008279">
    <property type="entry name" value="PEP-util_enz_mobile_dom"/>
</dbReference>
<dbReference type="InterPro" id="IPR036618">
    <property type="entry name" value="PtsI_HPr-bd_sf"/>
</dbReference>
<comment type="catalytic activity">
    <reaction evidence="1">
        <text>dihydroxyacetone + phosphoenolpyruvate = dihydroxyacetone phosphate + pyruvate</text>
        <dbReference type="Rhea" id="RHEA:18381"/>
        <dbReference type="ChEBI" id="CHEBI:15361"/>
        <dbReference type="ChEBI" id="CHEBI:16016"/>
        <dbReference type="ChEBI" id="CHEBI:57642"/>
        <dbReference type="ChEBI" id="CHEBI:58702"/>
        <dbReference type="EC" id="2.7.1.121"/>
    </reaction>
</comment>
<sequence>MTVGLVLVSHSRDLANGLADLAGQMAPEVVIAPVGGDGDGNLGTSFEGVMAALERADTGDGAVLLYDLGSAEMTAQTALEFLEPEQVARIRVVDAPLVEAAVAAAVTATGGADLDEVVRAAESARGAPGSPPAAEPTAGVREAGTGALTADVEDRIAVDDRAQARATLRNPLGLHARPAAALVRSVARFPAQVELAGHGSAWVDVRSVLRVVALALRGGDEVALRASGPAARAALDAVVALIGTGFGEVAPNGTAAADAVRPSAPSGPVRGPVPDAPGIIRGVGGSVGLVLGPVRRLQRRPEDLSTLLGPADGATPVDVQEQARRLDSAIAEAAALLAVGTEFQAAHAVLVQDPDLRTAAAARLADGAERAWWTAVTGRAAAMAADPDEFVAARAVDVLEAGAAVLDAMGLRLDRVPASLDGAVVVTEDIGPAEVPVVAERGAAALVLARGSITAHAVIVARGLGLPMVLRAGGRLAALIDGSPVVVDGAAGTIEVDPDGPRLTAVRARIEAHDRLAEEQRSRAREPVVLPDGRPIRIMANIGSVTDARAACRFGADGVGLLRTELLVLDRAELPSEDRQAADLAELLDAAGTGPAIIRVLDAGGDKPVPALDLDPARNGFLGLRGLRYLLANPSVLHTQLRAICRAGVGHRVSVMAPMVTVAQEMLAFRTAVDEAVASLVADGVDHRRPERIGAMVEVPAAALAADEICAVSDFISIGTNDLTGYLAAADRTLPSVADLLDPGSTAMRRLLDTVCEMAVASGTELAVCGEMAGTAQFARELIDRGVQELSMAPARIPVIKELLRAQA</sequence>
<dbReference type="GO" id="GO:0046872">
    <property type="term" value="F:metal ion binding"/>
    <property type="evidence" value="ECO:0007669"/>
    <property type="project" value="UniProtKB-KW"/>
</dbReference>
<dbReference type="Gene3D" id="3.30.1340.10">
    <property type="entry name" value="HPr-like"/>
    <property type="match status" value="1"/>
</dbReference>
<dbReference type="PROSITE" id="PS51096">
    <property type="entry name" value="PTS_EIIA_TYPE_4"/>
    <property type="match status" value="1"/>
</dbReference>
<dbReference type="InterPro" id="IPR036662">
    <property type="entry name" value="PTS_EIIA_man-typ_sf"/>
</dbReference>
<dbReference type="Gene3D" id="3.40.50.510">
    <property type="entry name" value="Phosphotransferase system, mannose-type IIA component"/>
    <property type="match status" value="1"/>
</dbReference>
<evidence type="ECO:0000256" key="1">
    <source>
        <dbReference type="ARBA" id="ARBA00001113"/>
    </source>
</evidence>
<dbReference type="EC" id="2.7.1.121" evidence="6"/>
<dbReference type="SUPFAM" id="SSF47831">
    <property type="entry name" value="Enzyme I of the PEP:sugar phosphotransferase system HPr-binding (sub)domain"/>
    <property type="match status" value="1"/>
</dbReference>
<keyword evidence="8" id="KW-0808">Transferase</keyword>
<evidence type="ECO:0000256" key="12">
    <source>
        <dbReference type="ARBA" id="ARBA00046577"/>
    </source>
</evidence>
<dbReference type="Gene3D" id="3.20.20.60">
    <property type="entry name" value="Phosphoenolpyruvate-binding domains"/>
    <property type="match status" value="1"/>
</dbReference>
<dbReference type="RefSeq" id="WP_205260184.1">
    <property type="nucleotide sequence ID" value="NZ_JAERWK010000010.1"/>
</dbReference>
<evidence type="ECO:0000313" key="16">
    <source>
        <dbReference type="Proteomes" id="UP000663792"/>
    </source>
</evidence>
<accession>A0A939BW64</accession>
<dbReference type="NCBIfam" id="TIGR01003">
    <property type="entry name" value="PTS_HPr_family"/>
    <property type="match status" value="1"/>
</dbReference>
<evidence type="ECO:0000256" key="9">
    <source>
        <dbReference type="ARBA" id="ARBA00022723"/>
    </source>
</evidence>
<dbReference type="PRINTS" id="PR00107">
    <property type="entry name" value="PHOSPHOCPHPR"/>
</dbReference>
<dbReference type="SUPFAM" id="SSF52009">
    <property type="entry name" value="Phosphohistidine domain"/>
    <property type="match status" value="1"/>
</dbReference>
<reference evidence="15" key="1">
    <citation type="submission" date="2021-01" db="EMBL/GenBank/DDBJ databases">
        <title>YIM 132084 draft genome.</title>
        <authorList>
            <person name="An D."/>
        </authorList>
    </citation>
    <scope>NUCLEOTIDE SEQUENCE</scope>
    <source>
        <strain evidence="15">YIM 132084</strain>
    </source>
</reference>
<dbReference type="InterPro" id="IPR000121">
    <property type="entry name" value="PEP_util_C"/>
</dbReference>
<comment type="subunit">
    <text evidence="12">Homodimer. The dihydroxyacetone kinase complex is composed of a homodimer of DhaM, a homodimer of DhaK and the subunit DhaL.</text>
</comment>
<dbReference type="EMBL" id="JAERWK010000010">
    <property type="protein sequence ID" value="MBM9467228.1"/>
    <property type="molecule type" value="Genomic_DNA"/>
</dbReference>
<name>A0A939BW64_9ACTN</name>
<dbReference type="Gene3D" id="1.10.274.10">
    <property type="entry name" value="PtsI, HPr-binding domain"/>
    <property type="match status" value="1"/>
</dbReference>
<dbReference type="InterPro" id="IPR035895">
    <property type="entry name" value="HPr-like_sf"/>
</dbReference>
<dbReference type="SUPFAM" id="SSF55594">
    <property type="entry name" value="HPr-like"/>
    <property type="match status" value="1"/>
</dbReference>
<evidence type="ECO:0000256" key="4">
    <source>
        <dbReference type="ARBA" id="ARBA00003681"/>
    </source>
</evidence>
<comment type="function">
    <text evidence="3">Component of the dihydroxyacetone kinase complex, which is responsible for the phosphoenolpyruvate (PEP)-dependent phosphorylation of dihydroxyacetone. DhaM serves as the phosphoryl donor. Is phosphorylated by phosphoenolpyruvate in an EI- and HPr-dependent reaction, and a phosphorelay system on histidine residues finally leads to phosphoryl transfer to DhaL and dihydroxyacetone.</text>
</comment>
<dbReference type="PANTHER" id="PTHR46244:SF6">
    <property type="entry name" value="PHOSPHOENOLPYRUVATE-PROTEIN PHOSPHOTRANSFERASE"/>
    <property type="match status" value="1"/>
</dbReference>
<dbReference type="GO" id="GO:0016020">
    <property type="term" value="C:membrane"/>
    <property type="evidence" value="ECO:0007669"/>
    <property type="project" value="InterPro"/>
</dbReference>
<dbReference type="InterPro" id="IPR000032">
    <property type="entry name" value="HPr-like"/>
</dbReference>
<dbReference type="PRINTS" id="PR01736">
    <property type="entry name" value="PHPHTRNFRASE"/>
</dbReference>
<dbReference type="InterPro" id="IPR015813">
    <property type="entry name" value="Pyrv/PenolPyrv_kinase-like_dom"/>
</dbReference>
<evidence type="ECO:0000256" key="7">
    <source>
        <dbReference type="ARBA" id="ARBA00020422"/>
    </source>
</evidence>
<evidence type="ECO:0000256" key="8">
    <source>
        <dbReference type="ARBA" id="ARBA00022679"/>
    </source>
</evidence>
<dbReference type="Pfam" id="PF00381">
    <property type="entry name" value="PTS-HPr"/>
    <property type="match status" value="1"/>
</dbReference>
<evidence type="ECO:0000256" key="11">
    <source>
        <dbReference type="ARBA" id="ARBA00022842"/>
    </source>
</evidence>
<dbReference type="GO" id="GO:0009401">
    <property type="term" value="P:phosphoenolpyruvate-dependent sugar phosphotransferase system"/>
    <property type="evidence" value="ECO:0007669"/>
    <property type="project" value="InterPro"/>
</dbReference>
<evidence type="ECO:0000256" key="10">
    <source>
        <dbReference type="ARBA" id="ARBA00022777"/>
    </source>
</evidence>
<dbReference type="SUPFAM" id="SSF53062">
    <property type="entry name" value="PTS system fructose IIA component-like"/>
    <property type="match status" value="1"/>
</dbReference>
<dbReference type="PROSITE" id="PS51350">
    <property type="entry name" value="PTS_HPR_DOM"/>
    <property type="match status" value="1"/>
</dbReference>
<dbReference type="NCBIfam" id="TIGR02364">
    <property type="entry name" value="dha_pts"/>
    <property type="match status" value="1"/>
</dbReference>
<dbReference type="InterPro" id="IPR050499">
    <property type="entry name" value="PEP-utilizing_PTS_enzyme"/>
</dbReference>
<dbReference type="CDD" id="cd00367">
    <property type="entry name" value="PTS-HPr_like"/>
    <property type="match status" value="1"/>
</dbReference>
<evidence type="ECO:0000313" key="15">
    <source>
        <dbReference type="EMBL" id="MBM9467228.1"/>
    </source>
</evidence>
<comment type="caution">
    <text evidence="15">The sequence shown here is derived from an EMBL/GenBank/DDBJ whole genome shotgun (WGS) entry which is preliminary data.</text>
</comment>
<proteinExistence type="inferred from homology"/>
<feature type="domain" description="HPr" evidence="14">
    <location>
        <begin position="161"/>
        <end position="249"/>
    </location>
</feature>
<dbReference type="PANTHER" id="PTHR46244">
    <property type="entry name" value="PHOSPHOENOLPYRUVATE-PROTEIN PHOSPHOTRANSFERASE"/>
    <property type="match status" value="1"/>
</dbReference>
<dbReference type="Gene3D" id="3.50.30.10">
    <property type="entry name" value="Phosphohistidine domain"/>
    <property type="match status" value="1"/>
</dbReference>
<comment type="function">
    <text evidence="4">General (non sugar-specific) component of the phosphoenolpyruvate-dependent sugar phosphotransferase system (sugar PTS). This major carbohydrate active-transport system catalyzes the phosphorylation of incoming sugar substrates concomitantly with their translocation across the cell membrane. The phosphoryl group from phosphoenolpyruvate (PEP) is transferred to the phosphoryl carrier protein HPr by enzyme I. Phospho-HPr then transfers it to the PTS EIIA domain.</text>
</comment>
<gene>
    <name evidence="15" type="primary">dhaM</name>
    <name evidence="15" type="ORF">JL106_08050</name>
</gene>
<evidence type="ECO:0000256" key="3">
    <source>
        <dbReference type="ARBA" id="ARBA00002788"/>
    </source>
</evidence>
<evidence type="ECO:0000256" key="5">
    <source>
        <dbReference type="ARBA" id="ARBA00007837"/>
    </source>
</evidence>
<dbReference type="InterPro" id="IPR008731">
    <property type="entry name" value="PTS_EIN"/>
</dbReference>
<dbReference type="InterPro" id="IPR001020">
    <property type="entry name" value="PTS_HPr_His_P_site"/>
</dbReference>
<feature type="domain" description="PTS EIIA type-4" evidence="13">
    <location>
        <begin position="2"/>
        <end position="148"/>
    </location>
</feature>
<evidence type="ECO:0000256" key="2">
    <source>
        <dbReference type="ARBA" id="ARBA00001946"/>
    </source>
</evidence>
<dbReference type="Pfam" id="PF03610">
    <property type="entry name" value="EIIA-man"/>
    <property type="match status" value="1"/>
</dbReference>
<keyword evidence="10 15" id="KW-0418">Kinase</keyword>